<feature type="transmembrane region" description="Helical" evidence="1">
    <location>
        <begin position="81"/>
        <end position="104"/>
    </location>
</feature>
<dbReference type="VEuPathDB" id="AmoebaDB:NAEGRDRAFT_82274"/>
<evidence type="ECO:0000313" key="2">
    <source>
        <dbReference type="EMBL" id="EFC36243.1"/>
    </source>
</evidence>
<dbReference type="Proteomes" id="UP000006671">
    <property type="component" value="Unassembled WGS sequence"/>
</dbReference>
<dbReference type="KEGG" id="ngr:NAEGRDRAFT_82274"/>
<dbReference type="GeneID" id="8860935"/>
<organism evidence="3">
    <name type="scientific">Naegleria gruberi</name>
    <name type="common">Amoeba</name>
    <dbReference type="NCBI Taxonomy" id="5762"/>
    <lineage>
        <taxon>Eukaryota</taxon>
        <taxon>Discoba</taxon>
        <taxon>Heterolobosea</taxon>
        <taxon>Tetramitia</taxon>
        <taxon>Eutetramitia</taxon>
        <taxon>Vahlkampfiidae</taxon>
        <taxon>Naegleria</taxon>
    </lineage>
</organism>
<dbReference type="OrthoDB" id="10251038at2759"/>
<evidence type="ECO:0000313" key="3">
    <source>
        <dbReference type="Proteomes" id="UP000006671"/>
    </source>
</evidence>
<dbReference type="OMA" id="KNGMALM"/>
<gene>
    <name evidence="2" type="ORF">NAEGRDRAFT_82274</name>
</gene>
<dbReference type="RefSeq" id="XP_002668987.1">
    <property type="nucleotide sequence ID" value="XM_002668941.1"/>
</dbReference>
<keyword evidence="1" id="KW-1133">Transmembrane helix</keyword>
<dbReference type="AlphaFoldDB" id="D2W3W5"/>
<accession>D2W3W5</accession>
<keyword evidence="3" id="KW-1185">Reference proteome</keyword>
<keyword evidence="1" id="KW-0812">Transmembrane</keyword>
<protein>
    <submittedName>
        <fullName evidence="2">Predicted protein</fullName>
    </submittedName>
</protein>
<evidence type="ECO:0000256" key="1">
    <source>
        <dbReference type="SAM" id="Phobius"/>
    </source>
</evidence>
<dbReference type="EMBL" id="GG738934">
    <property type="protein sequence ID" value="EFC36243.1"/>
    <property type="molecule type" value="Genomic_DNA"/>
</dbReference>
<name>D2W3W5_NAEGR</name>
<keyword evidence="1" id="KW-0472">Membrane</keyword>
<reference evidence="2 3" key="1">
    <citation type="journal article" date="2010" name="Cell">
        <title>The genome of Naegleria gruberi illuminates early eukaryotic versatility.</title>
        <authorList>
            <person name="Fritz-Laylin L.K."/>
            <person name="Prochnik S.E."/>
            <person name="Ginger M.L."/>
            <person name="Dacks J.B."/>
            <person name="Carpenter M.L."/>
            <person name="Field M.C."/>
            <person name="Kuo A."/>
            <person name="Paredez A."/>
            <person name="Chapman J."/>
            <person name="Pham J."/>
            <person name="Shu S."/>
            <person name="Neupane R."/>
            <person name="Cipriano M."/>
            <person name="Mancuso J."/>
            <person name="Tu H."/>
            <person name="Salamov A."/>
            <person name="Lindquist E."/>
            <person name="Shapiro H."/>
            <person name="Lucas S."/>
            <person name="Grigoriev I.V."/>
            <person name="Cande W.Z."/>
            <person name="Fulton C."/>
            <person name="Rokhsar D.S."/>
            <person name="Dawson S.C."/>
        </authorList>
    </citation>
    <scope>NUCLEOTIDE SEQUENCE [LARGE SCALE GENOMIC DNA]</scope>
    <source>
        <strain evidence="2 3">NEG-M</strain>
    </source>
</reference>
<dbReference type="InParanoid" id="D2W3W5"/>
<proteinExistence type="predicted"/>
<sequence length="172" mass="19805">MNRSLALVAKKPVAALNVAVQKNGMALMTMKFSSPQQQTRFIQTLRKRNNPGFLDTVSGMYESAEYKLDCKPFEFREGEPFFLFNYLGVVIVACTIAFAFFMCFSSLARYTLIDTQVTLSRRNPHPFLNIKTGTDMMATINPIYRFCQPFSHTIDLKQMFYNELNRARNHSL</sequence>